<protein>
    <submittedName>
        <fullName evidence="2">Thioredoxin domain-containing protein</fullName>
    </submittedName>
</protein>
<dbReference type="PANTHER" id="PTHR35891">
    <property type="entry name" value="THIOL:DISULFIDE INTERCHANGE PROTEIN DSBA"/>
    <property type="match status" value="1"/>
</dbReference>
<evidence type="ECO:0000259" key="1">
    <source>
        <dbReference type="PROSITE" id="PS51352"/>
    </source>
</evidence>
<dbReference type="AlphaFoldDB" id="A0A5C0B176"/>
<reference evidence="2 3" key="1">
    <citation type="submission" date="2019-08" db="EMBL/GenBank/DDBJ databases">
        <title>Amphibian skin-associated Pigmentiphaga: genome sequence and occurrence across geography and hosts.</title>
        <authorList>
            <person name="Bletz M.C."/>
            <person name="Bunk B."/>
            <person name="Sproeer C."/>
            <person name="Biwer P."/>
            <person name="Reiter S."/>
            <person name="Rabemananjara F.C.E."/>
            <person name="Schulz S."/>
            <person name="Overmann J."/>
            <person name="Vences M."/>
        </authorList>
    </citation>
    <scope>NUCLEOTIDE SEQUENCE [LARGE SCALE GENOMIC DNA]</scope>
    <source>
        <strain evidence="2 3">Mada1488</strain>
    </source>
</reference>
<name>A0A5C0B176_9BURK</name>
<sequence>MTRKKTVFILAGAVVLLAFILGVFTYQRQQAKAQQQLAQQNSPVFNRSHSPTYGPSTAKVKITEFFDPACETCRAFYPMVKKLVDAEKGRVQLVVRFVPFHHGSELAAKILVAAQAQNLFIPVTEIVLNNQDAWASHSRPEPERIWGFLKGTSFDLAKARVDVDAPAVKAVIDQDMADAKTLNVTRTPGFFVNGKPLVNFGYAQLEELVQQELRLAYPD</sequence>
<dbReference type="Proteomes" id="UP000325161">
    <property type="component" value="Chromosome"/>
</dbReference>
<dbReference type="Gene3D" id="3.40.30.10">
    <property type="entry name" value="Glutaredoxin"/>
    <property type="match status" value="1"/>
</dbReference>
<organism evidence="2 3">
    <name type="scientific">Pigmentiphaga aceris</name>
    <dbReference type="NCBI Taxonomy" id="1940612"/>
    <lineage>
        <taxon>Bacteria</taxon>
        <taxon>Pseudomonadati</taxon>
        <taxon>Pseudomonadota</taxon>
        <taxon>Betaproteobacteria</taxon>
        <taxon>Burkholderiales</taxon>
        <taxon>Alcaligenaceae</taxon>
        <taxon>Pigmentiphaga</taxon>
    </lineage>
</organism>
<keyword evidence="3" id="KW-1185">Reference proteome</keyword>
<dbReference type="OrthoDB" id="9780340at2"/>
<dbReference type="SUPFAM" id="SSF52833">
    <property type="entry name" value="Thioredoxin-like"/>
    <property type="match status" value="1"/>
</dbReference>
<evidence type="ECO:0000313" key="2">
    <source>
        <dbReference type="EMBL" id="QEI08509.1"/>
    </source>
</evidence>
<dbReference type="PANTHER" id="PTHR35891:SF3">
    <property type="entry name" value="THIOL:DISULFIDE INTERCHANGE PROTEIN DSBL"/>
    <property type="match status" value="1"/>
</dbReference>
<evidence type="ECO:0000313" key="3">
    <source>
        <dbReference type="Proteomes" id="UP000325161"/>
    </source>
</evidence>
<gene>
    <name evidence="2" type="ORF">FXN63_23720</name>
</gene>
<dbReference type="Pfam" id="PF13462">
    <property type="entry name" value="Thioredoxin_4"/>
    <property type="match status" value="1"/>
</dbReference>
<dbReference type="RefSeq" id="WP_148817980.1">
    <property type="nucleotide sequence ID" value="NZ_CP043046.1"/>
</dbReference>
<dbReference type="EMBL" id="CP043046">
    <property type="protein sequence ID" value="QEI08509.1"/>
    <property type="molecule type" value="Genomic_DNA"/>
</dbReference>
<dbReference type="InterPro" id="IPR036249">
    <property type="entry name" value="Thioredoxin-like_sf"/>
</dbReference>
<feature type="domain" description="Thioredoxin" evidence="1">
    <location>
        <begin position="36"/>
        <end position="214"/>
    </location>
</feature>
<dbReference type="InterPro" id="IPR050824">
    <property type="entry name" value="Thiol_disulfide_DsbA"/>
</dbReference>
<accession>A0A5C0B176</accession>
<proteinExistence type="predicted"/>
<dbReference type="KEGG" id="pacr:FXN63_23720"/>
<dbReference type="InterPro" id="IPR013766">
    <property type="entry name" value="Thioredoxin_domain"/>
</dbReference>
<dbReference type="InterPro" id="IPR012336">
    <property type="entry name" value="Thioredoxin-like_fold"/>
</dbReference>
<dbReference type="PROSITE" id="PS51352">
    <property type="entry name" value="THIOREDOXIN_2"/>
    <property type="match status" value="1"/>
</dbReference>